<feature type="compositionally biased region" description="Basic and acidic residues" evidence="2">
    <location>
        <begin position="377"/>
        <end position="387"/>
    </location>
</feature>
<feature type="compositionally biased region" description="Polar residues" evidence="2">
    <location>
        <begin position="335"/>
        <end position="351"/>
    </location>
</feature>
<reference evidence="3" key="1">
    <citation type="submission" date="2023-06" db="EMBL/GenBank/DDBJ databases">
        <title>Genome-scale phylogeny and comparative genomics of the fungal order Sordariales.</title>
        <authorList>
            <consortium name="Lawrence Berkeley National Laboratory"/>
            <person name="Hensen N."/>
            <person name="Bonometti L."/>
            <person name="Westerberg I."/>
            <person name="Brannstrom I.O."/>
            <person name="Guillou S."/>
            <person name="Cros-Aarteil S."/>
            <person name="Calhoun S."/>
            <person name="Haridas S."/>
            <person name="Kuo A."/>
            <person name="Mondo S."/>
            <person name="Pangilinan J."/>
            <person name="Riley R."/>
            <person name="Labutti K."/>
            <person name="Andreopoulos B."/>
            <person name="Lipzen A."/>
            <person name="Chen C."/>
            <person name="Yanf M."/>
            <person name="Daum C."/>
            <person name="Ng V."/>
            <person name="Clum A."/>
            <person name="Steindorff A."/>
            <person name="Ohm R."/>
            <person name="Martin F."/>
            <person name="Silar P."/>
            <person name="Natvig D."/>
            <person name="Lalanne C."/>
            <person name="Gautier V."/>
            <person name="Ament-Velasquez S.L."/>
            <person name="Kruys A."/>
            <person name="Hutchinson M.I."/>
            <person name="Powell A.J."/>
            <person name="Barry K."/>
            <person name="Miller A.N."/>
            <person name="Grigoriev I.V."/>
            <person name="Debuchy R."/>
            <person name="Gladieux P."/>
            <person name="Thoren M.H."/>
            <person name="Johannesson H."/>
        </authorList>
    </citation>
    <scope>NUCLEOTIDE SEQUENCE</scope>
    <source>
        <strain evidence="3">CBS 606.72</strain>
    </source>
</reference>
<sequence>MAAYICFSFSFLSCAADNKTVSLALAHDDELNFQLFRLDVSGALLFQQYINASWQPSAETVALAVAPKQNSPLAAISWSPSASDGDTQVRLYYLDGNNIINEFAGACRRTACTWKAGNSIIGGPTSPSSGLAAALIGSPGKPDGLIRVFYVGADSVLSETAYAGGQGWANGTTIGPKVSPDSSLAASVEPSSASFQVYYHAAEADGALAHASFDNSTQAWSTGTTIRALPSAPAPPSLAAVCLSGIRSHRVYFINSARQIEAYTSTNNGVTWSNLPQTADLSPLADEVGAPIVAASWATKVRIMYNTGGQIKEMSMKGTGQFYLMGEYGIHAATASGNTGNPQGKTNNGNATAPVDDGGTTRTDGSGYAGTNNSTYGKKEDDKKSEEQEGGWIRGDIITISTALPVGVFTIAGIVWKWKWLQNMWALYRMRSRLTEFLFAFFWSEHGNG</sequence>
<dbReference type="Pfam" id="PF07938">
    <property type="entry name" value="Fungal_lectin"/>
    <property type="match status" value="1"/>
</dbReference>
<dbReference type="AlphaFoldDB" id="A0AA40BX70"/>
<name>A0AA40BX70_9PEZI</name>
<proteinExistence type="inferred from homology"/>
<feature type="region of interest" description="Disordered" evidence="2">
    <location>
        <begin position="335"/>
        <end position="389"/>
    </location>
</feature>
<comment type="similarity">
    <text evidence="1">Belongs to the fungal fucose-specific lectin family.</text>
</comment>
<evidence type="ECO:0008006" key="5">
    <source>
        <dbReference type="Google" id="ProtNLM"/>
    </source>
</evidence>
<keyword evidence="4" id="KW-1185">Reference proteome</keyword>
<protein>
    <recommendedName>
        <fullName evidence="5">Fucose-specific lectin</fullName>
    </recommendedName>
</protein>
<feature type="compositionally biased region" description="Low complexity" evidence="2">
    <location>
        <begin position="356"/>
        <end position="365"/>
    </location>
</feature>
<accession>A0AA40BX70</accession>
<dbReference type="InterPro" id="IPR012475">
    <property type="entry name" value="Fungal_lectin"/>
</dbReference>
<dbReference type="Proteomes" id="UP001175000">
    <property type="component" value="Unassembled WGS sequence"/>
</dbReference>
<gene>
    <name evidence="3" type="ORF">B0T14DRAFT_498032</name>
</gene>
<evidence type="ECO:0000256" key="1">
    <source>
        <dbReference type="ARBA" id="ARBA00009042"/>
    </source>
</evidence>
<evidence type="ECO:0000313" key="3">
    <source>
        <dbReference type="EMBL" id="KAK0616894.1"/>
    </source>
</evidence>
<dbReference type="Gene3D" id="2.120.10.70">
    <property type="entry name" value="Fucose-specific lectin"/>
    <property type="match status" value="1"/>
</dbReference>
<comment type="caution">
    <text evidence="3">The sequence shown here is derived from an EMBL/GenBank/DDBJ whole genome shotgun (WGS) entry which is preliminary data.</text>
</comment>
<evidence type="ECO:0000256" key="2">
    <source>
        <dbReference type="SAM" id="MobiDB-lite"/>
    </source>
</evidence>
<evidence type="ECO:0000313" key="4">
    <source>
        <dbReference type="Proteomes" id="UP001175000"/>
    </source>
</evidence>
<dbReference type="EMBL" id="JAULSU010000005">
    <property type="protein sequence ID" value="KAK0616894.1"/>
    <property type="molecule type" value="Genomic_DNA"/>
</dbReference>
<organism evidence="3 4">
    <name type="scientific">Immersiella caudata</name>
    <dbReference type="NCBI Taxonomy" id="314043"/>
    <lineage>
        <taxon>Eukaryota</taxon>
        <taxon>Fungi</taxon>
        <taxon>Dikarya</taxon>
        <taxon>Ascomycota</taxon>
        <taxon>Pezizomycotina</taxon>
        <taxon>Sordariomycetes</taxon>
        <taxon>Sordariomycetidae</taxon>
        <taxon>Sordariales</taxon>
        <taxon>Lasiosphaeriaceae</taxon>
        <taxon>Immersiella</taxon>
    </lineage>
</organism>
<dbReference type="SUPFAM" id="SSF89372">
    <property type="entry name" value="Fucose-specific lectin"/>
    <property type="match status" value="1"/>
</dbReference>